<dbReference type="Ensembl" id="ENSMMST00000019473.1">
    <property type="protein sequence ID" value="ENSMMSP00000017623.1"/>
    <property type="gene ID" value="ENSMMSG00000013371.1"/>
</dbReference>
<feature type="chain" id="PRO_5034829060" evidence="2">
    <location>
        <begin position="16"/>
        <end position="113"/>
    </location>
</feature>
<accession>A0A8C6DKV8</accession>
<organism evidence="3 4">
    <name type="scientific">Moschus moschiferus</name>
    <name type="common">Siberian musk deer</name>
    <name type="synonym">Moschus sibiricus</name>
    <dbReference type="NCBI Taxonomy" id="68415"/>
    <lineage>
        <taxon>Eukaryota</taxon>
        <taxon>Metazoa</taxon>
        <taxon>Chordata</taxon>
        <taxon>Craniata</taxon>
        <taxon>Vertebrata</taxon>
        <taxon>Euteleostomi</taxon>
        <taxon>Mammalia</taxon>
        <taxon>Eutheria</taxon>
        <taxon>Laurasiatheria</taxon>
        <taxon>Artiodactyla</taxon>
        <taxon>Ruminantia</taxon>
        <taxon>Pecora</taxon>
        <taxon>Moschidae</taxon>
        <taxon>Moschus</taxon>
    </lineage>
</organism>
<evidence type="ECO:0000256" key="1">
    <source>
        <dbReference type="SAM" id="MobiDB-lite"/>
    </source>
</evidence>
<evidence type="ECO:0000313" key="4">
    <source>
        <dbReference type="Proteomes" id="UP000694544"/>
    </source>
</evidence>
<keyword evidence="4" id="KW-1185">Reference proteome</keyword>
<protein>
    <submittedName>
        <fullName evidence="3">Uncharacterized protein</fullName>
    </submittedName>
</protein>
<keyword evidence="2" id="KW-0732">Signal</keyword>
<feature type="signal peptide" evidence="2">
    <location>
        <begin position="1"/>
        <end position="15"/>
    </location>
</feature>
<sequence>MSLLFSCSVVSNSFATPWTAAPQAPPSKKFPRQEYWNGSPFPSPRDLPNSNSKPTSPTLVGGFFTTEPPGKLKNTGVGCHFFLQKIFLTQGSNLRLLMSKNILLLHSHFINKL</sequence>
<dbReference type="Proteomes" id="UP000694544">
    <property type="component" value="Unplaced"/>
</dbReference>
<proteinExistence type="predicted"/>
<dbReference type="AlphaFoldDB" id="A0A8C6DKV8"/>
<name>A0A8C6DKV8_MOSMO</name>
<reference evidence="3" key="2">
    <citation type="submission" date="2025-09" db="UniProtKB">
        <authorList>
            <consortium name="Ensembl"/>
        </authorList>
    </citation>
    <scope>IDENTIFICATION</scope>
</reference>
<evidence type="ECO:0000256" key="2">
    <source>
        <dbReference type="SAM" id="SignalP"/>
    </source>
</evidence>
<evidence type="ECO:0000313" key="3">
    <source>
        <dbReference type="Ensembl" id="ENSMMSP00000017623.1"/>
    </source>
</evidence>
<feature type="compositionally biased region" description="Polar residues" evidence="1">
    <location>
        <begin position="48"/>
        <end position="58"/>
    </location>
</feature>
<reference evidence="3" key="1">
    <citation type="submission" date="2025-08" db="UniProtKB">
        <authorList>
            <consortium name="Ensembl"/>
        </authorList>
    </citation>
    <scope>IDENTIFICATION</scope>
</reference>
<feature type="region of interest" description="Disordered" evidence="1">
    <location>
        <begin position="21"/>
        <end position="64"/>
    </location>
</feature>